<organism evidence="2 3">
    <name type="scientific">Discina gigas</name>
    <dbReference type="NCBI Taxonomy" id="1032678"/>
    <lineage>
        <taxon>Eukaryota</taxon>
        <taxon>Fungi</taxon>
        <taxon>Dikarya</taxon>
        <taxon>Ascomycota</taxon>
        <taxon>Pezizomycotina</taxon>
        <taxon>Pezizomycetes</taxon>
        <taxon>Pezizales</taxon>
        <taxon>Discinaceae</taxon>
        <taxon>Discina</taxon>
    </lineage>
</organism>
<sequence>MLSPGCPCLRFMLNPLQAASSFACDGCGHHASFHNLRNPTEEVPEVEIVEERRMVNGSAKNGNVIGNGSSRKRGGAGRILGREDEEEDGSEREGQLVKRSRN</sequence>
<dbReference type="Proteomes" id="UP001447188">
    <property type="component" value="Unassembled WGS sequence"/>
</dbReference>
<feature type="region of interest" description="Disordered" evidence="1">
    <location>
        <begin position="55"/>
        <end position="102"/>
    </location>
</feature>
<evidence type="ECO:0000256" key="1">
    <source>
        <dbReference type="SAM" id="MobiDB-lite"/>
    </source>
</evidence>
<accession>A0ABR3GVI9</accession>
<comment type="caution">
    <text evidence="2">The sequence shown here is derived from an EMBL/GenBank/DDBJ whole genome shotgun (WGS) entry which is preliminary data.</text>
</comment>
<name>A0ABR3GVI9_9PEZI</name>
<dbReference type="EMBL" id="JBBBZM010000007">
    <property type="protein sequence ID" value="KAL0639930.1"/>
    <property type="molecule type" value="Genomic_DNA"/>
</dbReference>
<reference evidence="2 3" key="1">
    <citation type="submission" date="2024-02" db="EMBL/GenBank/DDBJ databases">
        <title>Discinaceae phylogenomics.</title>
        <authorList>
            <person name="Dirks A.C."/>
            <person name="James T.Y."/>
        </authorList>
    </citation>
    <scope>NUCLEOTIDE SEQUENCE [LARGE SCALE GENOMIC DNA]</scope>
    <source>
        <strain evidence="2 3">ACD0624</strain>
    </source>
</reference>
<evidence type="ECO:0000313" key="3">
    <source>
        <dbReference type="Proteomes" id="UP001447188"/>
    </source>
</evidence>
<keyword evidence="3" id="KW-1185">Reference proteome</keyword>
<protein>
    <submittedName>
        <fullName evidence="2">Uncharacterized protein</fullName>
    </submittedName>
</protein>
<evidence type="ECO:0000313" key="2">
    <source>
        <dbReference type="EMBL" id="KAL0639930.1"/>
    </source>
</evidence>
<gene>
    <name evidence="2" type="ORF">Q9L58_001021</name>
</gene>
<proteinExistence type="predicted"/>
<feature type="compositionally biased region" description="Polar residues" evidence="1">
    <location>
        <begin position="58"/>
        <end position="69"/>
    </location>
</feature>